<dbReference type="Proteomes" id="UP000247781">
    <property type="component" value="Unassembled WGS sequence"/>
</dbReference>
<reference evidence="4" key="1">
    <citation type="submission" date="2018-05" db="EMBL/GenBank/DDBJ databases">
        <authorList>
            <person name="Deangelis K."/>
            <person name="Huntemann M."/>
            <person name="Clum A."/>
            <person name="Pillay M."/>
            <person name="Palaniappan K."/>
            <person name="Varghese N."/>
            <person name="Mikhailova N."/>
            <person name="Stamatis D."/>
            <person name="Reddy T."/>
            <person name="Daum C."/>
            <person name="Shapiro N."/>
            <person name="Ivanova N."/>
            <person name="Kyrpides N."/>
            <person name="Woyke T."/>
        </authorList>
    </citation>
    <scope>NUCLEOTIDE SEQUENCE [LARGE SCALE GENOMIC DNA]</scope>
    <source>
        <strain evidence="4">GAS496</strain>
    </source>
</reference>
<accession>A0A318HPF4</accession>
<protein>
    <submittedName>
        <fullName evidence="3">UDP-glucose 4-epimerase</fullName>
    </submittedName>
</protein>
<dbReference type="InterPro" id="IPR001509">
    <property type="entry name" value="Epimerase_deHydtase"/>
</dbReference>
<dbReference type="RefSeq" id="WP_110314476.1">
    <property type="nucleotide sequence ID" value="NZ_QJJU01000001.1"/>
</dbReference>
<evidence type="ECO:0000256" key="1">
    <source>
        <dbReference type="ARBA" id="ARBA00007637"/>
    </source>
</evidence>
<organism evidence="3 4">
    <name type="scientific">Mycolicibacterium moriokaense</name>
    <dbReference type="NCBI Taxonomy" id="39691"/>
    <lineage>
        <taxon>Bacteria</taxon>
        <taxon>Bacillati</taxon>
        <taxon>Actinomycetota</taxon>
        <taxon>Actinomycetes</taxon>
        <taxon>Mycobacteriales</taxon>
        <taxon>Mycobacteriaceae</taxon>
        <taxon>Mycolicibacterium</taxon>
    </lineage>
</organism>
<dbReference type="OrthoDB" id="9801785at2"/>
<name>A0A318HPF4_9MYCO</name>
<evidence type="ECO:0000313" key="4">
    <source>
        <dbReference type="Proteomes" id="UP000247781"/>
    </source>
</evidence>
<dbReference type="EMBL" id="QJJU01000001">
    <property type="protein sequence ID" value="PXX13372.1"/>
    <property type="molecule type" value="Genomic_DNA"/>
</dbReference>
<proteinExistence type="inferred from homology"/>
<keyword evidence="4" id="KW-1185">Reference proteome</keyword>
<sequence length="311" mass="32955">MRTLVTGAAGFIGSTLVDRLLADGHSVLGVDDLSSGRSENIAAAERSAQFEFAKADIVDADLIGLLADAKAEVIFHLAAQISVTRSVDDPQFDSTVNVVGTVRLAEAARRAGVRKVVHTSSGGSIYGIPPSYPTSEQVPVNPASPYAASKVAGEVYLNMFRNLYGLECSHIAPGNVFGPRQDPHGEAGVVAIFSRALLSGKPTKIFGDGTDTRDYVFVDDVVDAFVKASGALGDGQRFNIGTGTETSTRQLHTVIAKAAGAPDDPEFFPPRLGDLKRSCLEISLAADVLGWRPRFDIEAGVARTVDYFRSE</sequence>
<feature type="domain" description="NAD-dependent epimerase/dehydratase" evidence="2">
    <location>
        <begin position="4"/>
        <end position="241"/>
    </location>
</feature>
<dbReference type="Gene3D" id="3.90.25.10">
    <property type="entry name" value="UDP-galactose 4-epimerase, domain 1"/>
    <property type="match status" value="1"/>
</dbReference>
<dbReference type="AlphaFoldDB" id="A0A318HPF4"/>
<reference evidence="3 4" key="2">
    <citation type="submission" date="2018-06" db="EMBL/GenBank/DDBJ databases">
        <title>Sequencing of bacterial isolates from soil warming experiment in Harvard Forest, Massachusetts, USA.</title>
        <authorList>
            <person name="Deangelis K.PhD."/>
        </authorList>
    </citation>
    <scope>NUCLEOTIDE SEQUENCE [LARGE SCALE GENOMIC DNA]</scope>
    <source>
        <strain evidence="3 4">GAS496</strain>
    </source>
</reference>
<dbReference type="PROSITE" id="PS00061">
    <property type="entry name" value="ADH_SHORT"/>
    <property type="match status" value="1"/>
</dbReference>
<dbReference type="PANTHER" id="PTHR43000">
    <property type="entry name" value="DTDP-D-GLUCOSE 4,6-DEHYDRATASE-RELATED"/>
    <property type="match status" value="1"/>
</dbReference>
<gene>
    <name evidence="3" type="ORF">C8E89_101530</name>
</gene>
<dbReference type="InterPro" id="IPR020904">
    <property type="entry name" value="Sc_DH/Rdtase_CS"/>
</dbReference>
<evidence type="ECO:0000259" key="2">
    <source>
        <dbReference type="Pfam" id="PF01370"/>
    </source>
</evidence>
<dbReference type="Pfam" id="PF01370">
    <property type="entry name" value="Epimerase"/>
    <property type="match status" value="1"/>
</dbReference>
<dbReference type="Gene3D" id="3.40.50.720">
    <property type="entry name" value="NAD(P)-binding Rossmann-like Domain"/>
    <property type="match status" value="1"/>
</dbReference>
<dbReference type="InterPro" id="IPR036291">
    <property type="entry name" value="NAD(P)-bd_dom_sf"/>
</dbReference>
<comment type="similarity">
    <text evidence="1">Belongs to the NAD(P)-dependent epimerase/dehydratase family.</text>
</comment>
<evidence type="ECO:0000313" key="3">
    <source>
        <dbReference type="EMBL" id="PXX13372.1"/>
    </source>
</evidence>
<dbReference type="SUPFAM" id="SSF51735">
    <property type="entry name" value="NAD(P)-binding Rossmann-fold domains"/>
    <property type="match status" value="1"/>
</dbReference>
<comment type="caution">
    <text evidence="3">The sequence shown here is derived from an EMBL/GenBank/DDBJ whole genome shotgun (WGS) entry which is preliminary data.</text>
</comment>